<dbReference type="eggNOG" id="ENOG502R75V">
    <property type="taxonomic scope" value="Eukaryota"/>
</dbReference>
<dbReference type="HOGENOM" id="CLU_1071084_0_0_1"/>
<keyword evidence="2" id="KW-1185">Reference proteome</keyword>
<reference evidence="1" key="2">
    <citation type="submission" date="2013-04" db="UniProtKB">
        <authorList>
            <consortium name="EnsemblPlants"/>
        </authorList>
    </citation>
    <scope>IDENTIFICATION</scope>
</reference>
<dbReference type="AlphaFoldDB" id="J3MUM8"/>
<evidence type="ECO:0000313" key="1">
    <source>
        <dbReference type="EnsemblPlants" id="OB08G28090.1"/>
    </source>
</evidence>
<name>J3MUM8_ORYBR</name>
<dbReference type="Proteomes" id="UP000006038">
    <property type="component" value="Chromosome 8"/>
</dbReference>
<sequence length="260" mass="29114">MRSFSARCTTAFTRSGLYVRIRAAVLDNWTISQSRSPHSRSSAMLGLITFSMFEKTIALFLFKILRSVSKDPTKGIQNSSLGDMSPLWRPLAPPDRRMRTIWGSDKPTRSRRAVMRRPMLCGLMRRIRGSAAMTTARSARERPRPERIATTASGLEGDLRLETFLEASSAWAPVRPHVPTRYSSTEKGVAVADLAAAELRRLRCTEGDAAAVEGRRRRSCRGEEKVEAWKEARSRGRRWFRRRSMAEHGGGAGEFEAAAG</sequence>
<proteinExistence type="predicted"/>
<dbReference type="Gramene" id="OB08G28090.1">
    <property type="protein sequence ID" value="OB08G28090.1"/>
    <property type="gene ID" value="OB08G28090"/>
</dbReference>
<reference evidence="1" key="1">
    <citation type="journal article" date="2013" name="Nat. Commun.">
        <title>Whole-genome sequencing of Oryza brachyantha reveals mechanisms underlying Oryza genome evolution.</title>
        <authorList>
            <person name="Chen J."/>
            <person name="Huang Q."/>
            <person name="Gao D."/>
            <person name="Wang J."/>
            <person name="Lang Y."/>
            <person name="Liu T."/>
            <person name="Li B."/>
            <person name="Bai Z."/>
            <person name="Luis Goicoechea J."/>
            <person name="Liang C."/>
            <person name="Chen C."/>
            <person name="Zhang W."/>
            <person name="Sun S."/>
            <person name="Liao Y."/>
            <person name="Zhang X."/>
            <person name="Yang L."/>
            <person name="Song C."/>
            <person name="Wang M."/>
            <person name="Shi J."/>
            <person name="Liu G."/>
            <person name="Liu J."/>
            <person name="Zhou H."/>
            <person name="Zhou W."/>
            <person name="Yu Q."/>
            <person name="An N."/>
            <person name="Chen Y."/>
            <person name="Cai Q."/>
            <person name="Wang B."/>
            <person name="Liu B."/>
            <person name="Min J."/>
            <person name="Huang Y."/>
            <person name="Wu H."/>
            <person name="Li Z."/>
            <person name="Zhang Y."/>
            <person name="Yin Y."/>
            <person name="Song W."/>
            <person name="Jiang J."/>
            <person name="Jackson S.A."/>
            <person name="Wing R.A."/>
            <person name="Wang J."/>
            <person name="Chen M."/>
        </authorList>
    </citation>
    <scope>NUCLEOTIDE SEQUENCE [LARGE SCALE GENOMIC DNA]</scope>
    <source>
        <strain evidence="1">cv. IRGC 101232</strain>
    </source>
</reference>
<protein>
    <submittedName>
        <fullName evidence="1">Uncharacterized protein</fullName>
    </submittedName>
</protein>
<evidence type="ECO:0000313" key="2">
    <source>
        <dbReference type="Proteomes" id="UP000006038"/>
    </source>
</evidence>
<accession>J3MUM8</accession>
<dbReference type="EnsemblPlants" id="OB08G28090.1">
    <property type="protein sequence ID" value="OB08G28090.1"/>
    <property type="gene ID" value="OB08G28090"/>
</dbReference>
<organism evidence="1">
    <name type="scientific">Oryza brachyantha</name>
    <name type="common">malo sina</name>
    <dbReference type="NCBI Taxonomy" id="4533"/>
    <lineage>
        <taxon>Eukaryota</taxon>
        <taxon>Viridiplantae</taxon>
        <taxon>Streptophyta</taxon>
        <taxon>Embryophyta</taxon>
        <taxon>Tracheophyta</taxon>
        <taxon>Spermatophyta</taxon>
        <taxon>Magnoliopsida</taxon>
        <taxon>Liliopsida</taxon>
        <taxon>Poales</taxon>
        <taxon>Poaceae</taxon>
        <taxon>BOP clade</taxon>
        <taxon>Oryzoideae</taxon>
        <taxon>Oryzeae</taxon>
        <taxon>Oryzinae</taxon>
        <taxon>Oryza</taxon>
    </lineage>
</organism>